<gene>
    <name evidence="3" type="ORF">GCM10023091_39000</name>
</gene>
<keyword evidence="1" id="KW-0812">Transmembrane</keyword>
<dbReference type="PANTHER" id="PTHR23028:SF53">
    <property type="entry name" value="ACYL_TRANSF_3 DOMAIN-CONTAINING PROTEIN"/>
    <property type="match status" value="1"/>
</dbReference>
<feature type="domain" description="Acyltransferase 3" evidence="2">
    <location>
        <begin position="22"/>
        <end position="361"/>
    </location>
</feature>
<reference evidence="4" key="1">
    <citation type="journal article" date="2019" name="Int. J. Syst. Evol. Microbiol.">
        <title>The Global Catalogue of Microorganisms (GCM) 10K type strain sequencing project: providing services to taxonomists for standard genome sequencing and annotation.</title>
        <authorList>
            <consortium name="The Broad Institute Genomics Platform"/>
            <consortium name="The Broad Institute Genome Sequencing Center for Infectious Disease"/>
            <person name="Wu L."/>
            <person name="Ma J."/>
        </authorList>
    </citation>
    <scope>NUCLEOTIDE SEQUENCE [LARGE SCALE GENOMIC DNA]</scope>
    <source>
        <strain evidence="4">JCM 31920</strain>
    </source>
</reference>
<evidence type="ECO:0000313" key="3">
    <source>
        <dbReference type="EMBL" id="GAA4446229.1"/>
    </source>
</evidence>
<keyword evidence="1" id="KW-1133">Transmembrane helix</keyword>
<dbReference type="GO" id="GO:0016746">
    <property type="term" value="F:acyltransferase activity"/>
    <property type="evidence" value="ECO:0007669"/>
    <property type="project" value="UniProtKB-KW"/>
</dbReference>
<dbReference type="PANTHER" id="PTHR23028">
    <property type="entry name" value="ACETYLTRANSFERASE"/>
    <property type="match status" value="1"/>
</dbReference>
<feature type="transmembrane region" description="Helical" evidence="1">
    <location>
        <begin position="74"/>
        <end position="92"/>
    </location>
</feature>
<dbReference type="EMBL" id="BAABEY010000036">
    <property type="protein sequence ID" value="GAA4446229.1"/>
    <property type="molecule type" value="Genomic_DNA"/>
</dbReference>
<comment type="caution">
    <text evidence="3">The sequence shown here is derived from an EMBL/GenBank/DDBJ whole genome shotgun (WGS) entry which is preliminary data.</text>
</comment>
<name>A0ABP8MAP7_9BACT</name>
<dbReference type="Pfam" id="PF01757">
    <property type="entry name" value="Acyl_transf_3"/>
    <property type="match status" value="1"/>
</dbReference>
<protein>
    <submittedName>
        <fullName evidence="3">Acyltransferase</fullName>
    </submittedName>
</protein>
<keyword evidence="4" id="KW-1185">Reference proteome</keyword>
<feature type="transmembrane region" description="Helical" evidence="1">
    <location>
        <begin position="274"/>
        <end position="295"/>
    </location>
</feature>
<evidence type="ECO:0000256" key="1">
    <source>
        <dbReference type="SAM" id="Phobius"/>
    </source>
</evidence>
<dbReference type="InterPro" id="IPR002656">
    <property type="entry name" value="Acyl_transf_3_dom"/>
</dbReference>
<accession>A0ABP8MAP7</accession>
<feature type="transmembrane region" description="Helical" evidence="1">
    <location>
        <begin position="301"/>
        <end position="318"/>
    </location>
</feature>
<dbReference type="Proteomes" id="UP001501508">
    <property type="component" value="Unassembled WGS sequence"/>
</dbReference>
<evidence type="ECO:0000259" key="2">
    <source>
        <dbReference type="Pfam" id="PF01757"/>
    </source>
</evidence>
<feature type="transmembrane region" description="Helical" evidence="1">
    <location>
        <begin position="188"/>
        <end position="206"/>
    </location>
</feature>
<proteinExistence type="predicted"/>
<feature type="transmembrane region" description="Helical" evidence="1">
    <location>
        <begin position="213"/>
        <end position="232"/>
    </location>
</feature>
<keyword evidence="1" id="KW-0472">Membrane</keyword>
<keyword evidence="3" id="KW-0012">Acyltransferase</keyword>
<keyword evidence="3" id="KW-0808">Transferase</keyword>
<evidence type="ECO:0000313" key="4">
    <source>
        <dbReference type="Proteomes" id="UP001501508"/>
    </source>
</evidence>
<feature type="transmembrane region" description="Helical" evidence="1">
    <location>
        <begin position="244"/>
        <end position="262"/>
    </location>
</feature>
<organism evidence="3 4">
    <name type="scientific">Ravibacter arvi</name>
    <dbReference type="NCBI Taxonomy" id="2051041"/>
    <lineage>
        <taxon>Bacteria</taxon>
        <taxon>Pseudomonadati</taxon>
        <taxon>Bacteroidota</taxon>
        <taxon>Cytophagia</taxon>
        <taxon>Cytophagales</taxon>
        <taxon>Spirosomataceae</taxon>
        <taxon>Ravibacter</taxon>
    </lineage>
</organism>
<dbReference type="RefSeq" id="WP_345032316.1">
    <property type="nucleotide sequence ID" value="NZ_BAABEY010000036.1"/>
</dbReference>
<feature type="transmembrane region" description="Helical" evidence="1">
    <location>
        <begin position="113"/>
        <end position="130"/>
    </location>
</feature>
<feature type="transmembrane region" description="Helical" evidence="1">
    <location>
        <begin position="339"/>
        <end position="365"/>
    </location>
</feature>
<sequence length="392" mass="45710">MTLSKKIEQLFSRNIQTGKLIPELDGLRFLAIFLVFLHHVHAFFEFSAPVEFKDIDRFEGLRLWLIDSRKGVDLFFVISGFILALPFARSYLKGSPVPSLKKYFRRRLTRLEPPYMVAMIGMFFIFPVFTEMDYLFAFKSLLASLVYSHVFFYEVSSFLLPVAWSLELEVHFYLLAPLLFLVLKLPAFWRRTGIVAVILLLPWIQVRYQTPGFYLIHYIQFFISGILLADFYMNWPGKKNTSLLQSLAGAVLFAVVLFLPHVRTHLMQTETEIICAMIFPLAIAGFYYIVLTNVFWGRLFAFRWISLIGGMCYSIYLVHQPILSATMKILFKFQFFSSYAAEFLIVALICTVPVMLGSIVFFLLIEKPCMDPEWPEKLWAKLKSAFKKWSFF</sequence>
<dbReference type="InterPro" id="IPR050879">
    <property type="entry name" value="Acyltransferase_3"/>
</dbReference>